<evidence type="ECO:0000313" key="2">
    <source>
        <dbReference type="EMBL" id="SPD75999.1"/>
    </source>
</evidence>
<dbReference type="InterPro" id="IPR052340">
    <property type="entry name" value="RNase_Y/CdgJ"/>
</dbReference>
<gene>
    <name evidence="2" type="ORF">PITCH_A790008</name>
</gene>
<reference evidence="2" key="1">
    <citation type="submission" date="2018-01" db="EMBL/GenBank/DDBJ databases">
        <authorList>
            <person name="Regsiter A."/>
            <person name="William W."/>
        </authorList>
    </citation>
    <scope>NUCLEOTIDE SEQUENCE</scope>
    <source>
        <strain evidence="2">TRIP AH-1</strain>
    </source>
</reference>
<feature type="domain" description="HDOD" evidence="1">
    <location>
        <begin position="142"/>
        <end position="337"/>
    </location>
</feature>
<dbReference type="Gene3D" id="1.10.3210.10">
    <property type="entry name" value="Hypothetical protein af1432"/>
    <property type="match status" value="1"/>
</dbReference>
<evidence type="ECO:0000259" key="1">
    <source>
        <dbReference type="PROSITE" id="PS51833"/>
    </source>
</evidence>
<dbReference type="SUPFAM" id="SSF109604">
    <property type="entry name" value="HD-domain/PDEase-like"/>
    <property type="match status" value="1"/>
</dbReference>
<sequence>MPIIHTDKIKDNMILSEDVKDINGRILLKKSLQMNSSHIRILKMWGITEVSIAEEEGIKENTESAADQEHLEKIREEVKQDFRHVDLDHPAARELFRLAVQFRCEKGSPHKNNIPQGIELNGSPGLIKPDIQKKIMLQDVKLPEIPSIIFELNDIMADPMASADDIARIVSKSPSLATVLLKIVNSAFYGFPSKIDNITRAVTIIGTREIGSLALGISVITIFEGIPETLMNMFAFMRHGFACGIISRILTAQKNMPQTEQLFVSGLLHDIGRAIIYKYFPDHAGLLLNRSFKSGKLLYQEEGDCLGCSHTDIGMMLLKKWKLPFNLESNISFHHNPSSAPSPTHAGIVHLADIITNALGLGSSGERLVPPLDSIAWNNLGISTSCFDVVIRQAVNQLSAFDSFLKQ</sequence>
<dbReference type="InterPro" id="IPR013976">
    <property type="entry name" value="HDOD"/>
</dbReference>
<dbReference type="EMBL" id="OJIN01000224">
    <property type="protein sequence ID" value="SPD75999.1"/>
    <property type="molecule type" value="Genomic_DNA"/>
</dbReference>
<name>A0A445N2R7_9BACT</name>
<proteinExistence type="predicted"/>
<dbReference type="PANTHER" id="PTHR33525">
    <property type="match status" value="1"/>
</dbReference>
<dbReference type="InterPro" id="IPR003607">
    <property type="entry name" value="HD/PDEase_dom"/>
</dbReference>
<accession>A0A445N2R7</accession>
<dbReference type="AlphaFoldDB" id="A0A445N2R7"/>
<protein>
    <submittedName>
        <fullName evidence="2">Putative signal transduction protein</fullName>
    </submittedName>
</protein>
<dbReference type="SMART" id="SM00471">
    <property type="entry name" value="HDc"/>
    <property type="match status" value="1"/>
</dbReference>
<dbReference type="PROSITE" id="PS51833">
    <property type="entry name" value="HDOD"/>
    <property type="match status" value="1"/>
</dbReference>
<organism evidence="2">
    <name type="scientific">uncultured Desulfobacterium sp</name>
    <dbReference type="NCBI Taxonomy" id="201089"/>
    <lineage>
        <taxon>Bacteria</taxon>
        <taxon>Pseudomonadati</taxon>
        <taxon>Thermodesulfobacteriota</taxon>
        <taxon>Desulfobacteria</taxon>
        <taxon>Desulfobacterales</taxon>
        <taxon>Desulfobacteriaceae</taxon>
        <taxon>Desulfobacterium</taxon>
        <taxon>environmental samples</taxon>
    </lineage>
</organism>
<dbReference type="Pfam" id="PF08668">
    <property type="entry name" value="HDOD"/>
    <property type="match status" value="1"/>
</dbReference>
<dbReference type="PANTHER" id="PTHR33525:SF3">
    <property type="entry name" value="RIBONUCLEASE Y"/>
    <property type="match status" value="1"/>
</dbReference>